<sequence length="211" mass="23402">MHLKSYNFSLYLNTQIDPKIPSSSPYFYLICLYTTLYQHTPATPPPQRQAILFLFFFLGTLEILGNPILRQYKDEGTQSEVTDCRSAHGSCDTGPRLHIDAGRLSFNNLQKSFLSWGYLIGSNFLSFSGGGLKLSPCSRSLGCLHCICTMAAGIRNDEVIETDYRTYGLCFLSFPFHGVIARLMGSLKSKPRKPASPSPQSPSALPDVLCT</sequence>
<evidence type="ECO:0000313" key="2">
    <source>
        <dbReference type="EMBL" id="KAG5522709.1"/>
    </source>
</evidence>
<evidence type="ECO:0000256" key="1">
    <source>
        <dbReference type="SAM" id="MobiDB-lite"/>
    </source>
</evidence>
<evidence type="ECO:0000313" key="3">
    <source>
        <dbReference type="Proteomes" id="UP000823749"/>
    </source>
</evidence>
<feature type="region of interest" description="Disordered" evidence="1">
    <location>
        <begin position="190"/>
        <end position="211"/>
    </location>
</feature>
<dbReference type="Proteomes" id="UP000823749">
    <property type="component" value="Chromosome 12"/>
</dbReference>
<accession>A0AAV6I7J3</accession>
<reference evidence="2" key="1">
    <citation type="submission" date="2020-08" db="EMBL/GenBank/DDBJ databases">
        <title>Plant Genome Project.</title>
        <authorList>
            <person name="Zhang R.-G."/>
        </authorList>
    </citation>
    <scope>NUCLEOTIDE SEQUENCE</scope>
    <source>
        <strain evidence="2">WSP0</strain>
        <tissue evidence="2">Leaf</tissue>
    </source>
</reference>
<protein>
    <submittedName>
        <fullName evidence="2">Uncharacterized protein</fullName>
    </submittedName>
</protein>
<proteinExistence type="predicted"/>
<name>A0AAV6I7J3_9ERIC</name>
<keyword evidence="3" id="KW-1185">Reference proteome</keyword>
<dbReference type="AlphaFoldDB" id="A0AAV6I7J3"/>
<gene>
    <name evidence="2" type="ORF">RHGRI_034752</name>
</gene>
<comment type="caution">
    <text evidence="2">The sequence shown here is derived from an EMBL/GenBank/DDBJ whole genome shotgun (WGS) entry which is preliminary data.</text>
</comment>
<dbReference type="Pfam" id="PF05340">
    <property type="entry name" value="DUF740"/>
    <property type="match status" value="1"/>
</dbReference>
<dbReference type="EMBL" id="JACTNZ010000012">
    <property type="protein sequence ID" value="KAG5522709.1"/>
    <property type="molecule type" value="Genomic_DNA"/>
</dbReference>
<feature type="compositionally biased region" description="Low complexity" evidence="1">
    <location>
        <begin position="201"/>
        <end position="211"/>
    </location>
</feature>
<organism evidence="2 3">
    <name type="scientific">Rhododendron griersonianum</name>
    <dbReference type="NCBI Taxonomy" id="479676"/>
    <lineage>
        <taxon>Eukaryota</taxon>
        <taxon>Viridiplantae</taxon>
        <taxon>Streptophyta</taxon>
        <taxon>Embryophyta</taxon>
        <taxon>Tracheophyta</taxon>
        <taxon>Spermatophyta</taxon>
        <taxon>Magnoliopsida</taxon>
        <taxon>eudicotyledons</taxon>
        <taxon>Gunneridae</taxon>
        <taxon>Pentapetalae</taxon>
        <taxon>asterids</taxon>
        <taxon>Ericales</taxon>
        <taxon>Ericaceae</taxon>
        <taxon>Ericoideae</taxon>
        <taxon>Rhodoreae</taxon>
        <taxon>Rhododendron</taxon>
    </lineage>
</organism>
<dbReference type="InterPro" id="IPR008004">
    <property type="entry name" value="OCTOPUS-like"/>
</dbReference>